<dbReference type="PROSITE" id="PS51257">
    <property type="entry name" value="PROKAR_LIPOPROTEIN"/>
    <property type="match status" value="1"/>
</dbReference>
<dbReference type="EMBL" id="QUNI01000001">
    <property type="protein sequence ID" value="REH01779.1"/>
    <property type="molecule type" value="Genomic_DNA"/>
</dbReference>
<accession>A0A3E0EUH2</accession>
<gene>
    <name evidence="2" type="ORF">C8P67_101261</name>
</gene>
<keyword evidence="3" id="KW-1185">Reference proteome</keyword>
<evidence type="ECO:0000256" key="1">
    <source>
        <dbReference type="SAM" id="SignalP"/>
    </source>
</evidence>
<feature type="signal peptide" evidence="1">
    <location>
        <begin position="1"/>
        <end position="20"/>
    </location>
</feature>
<dbReference type="AlphaFoldDB" id="A0A3E0EUH2"/>
<feature type="chain" id="PRO_5017746333" evidence="1">
    <location>
        <begin position="21"/>
        <end position="145"/>
    </location>
</feature>
<comment type="caution">
    <text evidence="2">The sequence shown here is derived from an EMBL/GenBank/DDBJ whole genome shotgun (WGS) entry which is preliminary data.</text>
</comment>
<protein>
    <submittedName>
        <fullName evidence="2">Uncharacterized protein</fullName>
    </submittedName>
</protein>
<dbReference type="RefSeq" id="WP_147298183.1">
    <property type="nucleotide sequence ID" value="NZ_QUNI01000001.1"/>
</dbReference>
<keyword evidence="1" id="KW-0732">Signal</keyword>
<sequence>MKTKILVFTSCFLISLSSCISVRLVPDYSEAIETQIIETQKQNEKLYIELLEQPQEKRTYNSVSDKYLEVESNINSILFQYQTREKNEDFVKMAKLLKDNFLQYKKEHKDKKTLNDGEIAVYIAFINGFWQPLLTAEKALKNIKN</sequence>
<organism evidence="2 3">
    <name type="scientific">Flavobacterium aquicola</name>
    <dbReference type="NCBI Taxonomy" id="1682742"/>
    <lineage>
        <taxon>Bacteria</taxon>
        <taxon>Pseudomonadati</taxon>
        <taxon>Bacteroidota</taxon>
        <taxon>Flavobacteriia</taxon>
        <taxon>Flavobacteriales</taxon>
        <taxon>Flavobacteriaceae</taxon>
        <taxon>Flavobacterium</taxon>
    </lineage>
</organism>
<name>A0A3E0EUH2_9FLAO</name>
<proteinExistence type="predicted"/>
<reference evidence="2 3" key="1">
    <citation type="submission" date="2018-08" db="EMBL/GenBank/DDBJ databases">
        <title>Genomic Encyclopedia of Archaeal and Bacterial Type Strains, Phase II (KMG-II): from individual species to whole genera.</title>
        <authorList>
            <person name="Goeker M."/>
        </authorList>
    </citation>
    <scope>NUCLEOTIDE SEQUENCE [LARGE SCALE GENOMIC DNA]</scope>
    <source>
        <strain evidence="2 3">DSM 100880</strain>
    </source>
</reference>
<dbReference type="Proteomes" id="UP000257136">
    <property type="component" value="Unassembled WGS sequence"/>
</dbReference>
<evidence type="ECO:0000313" key="2">
    <source>
        <dbReference type="EMBL" id="REH01779.1"/>
    </source>
</evidence>
<evidence type="ECO:0000313" key="3">
    <source>
        <dbReference type="Proteomes" id="UP000257136"/>
    </source>
</evidence>
<dbReference type="OrthoDB" id="1493885at2"/>